<feature type="compositionally biased region" description="Low complexity" evidence="3">
    <location>
        <begin position="52"/>
        <end position="63"/>
    </location>
</feature>
<evidence type="ECO:0000256" key="2">
    <source>
        <dbReference type="PROSITE-ProRule" id="PRU00708"/>
    </source>
</evidence>
<name>A0AAN9F128_CROPI</name>
<accession>A0AAN9F128</accession>
<dbReference type="InterPro" id="IPR046960">
    <property type="entry name" value="PPR_At4g14850-like_plant"/>
</dbReference>
<dbReference type="PROSITE" id="PS51375">
    <property type="entry name" value="PPR"/>
    <property type="match status" value="3"/>
</dbReference>
<dbReference type="InterPro" id="IPR011990">
    <property type="entry name" value="TPR-like_helical_dom_sf"/>
</dbReference>
<dbReference type="FunFam" id="1.25.40.10:FF:000242">
    <property type="entry name" value="Pentatricopeptide repeat-containing protein"/>
    <property type="match status" value="1"/>
</dbReference>
<feature type="repeat" description="PPR" evidence="2">
    <location>
        <begin position="153"/>
        <end position="187"/>
    </location>
</feature>
<gene>
    <name evidence="4" type="ORF">RIF29_20136</name>
</gene>
<dbReference type="NCBIfam" id="TIGR00756">
    <property type="entry name" value="PPR"/>
    <property type="match status" value="4"/>
</dbReference>
<evidence type="ECO:0000256" key="3">
    <source>
        <dbReference type="SAM" id="MobiDB-lite"/>
    </source>
</evidence>
<keyword evidence="1" id="KW-0677">Repeat</keyword>
<dbReference type="Pfam" id="PF13041">
    <property type="entry name" value="PPR_2"/>
    <property type="match status" value="2"/>
</dbReference>
<evidence type="ECO:0008006" key="6">
    <source>
        <dbReference type="Google" id="ProtNLM"/>
    </source>
</evidence>
<dbReference type="GO" id="GO:0003723">
    <property type="term" value="F:RNA binding"/>
    <property type="evidence" value="ECO:0007669"/>
    <property type="project" value="InterPro"/>
</dbReference>
<dbReference type="Pfam" id="PF01535">
    <property type="entry name" value="PPR"/>
    <property type="match status" value="3"/>
</dbReference>
<dbReference type="Proteomes" id="UP001372338">
    <property type="component" value="Unassembled WGS sequence"/>
</dbReference>
<feature type="compositionally biased region" description="Polar residues" evidence="3">
    <location>
        <begin position="87"/>
        <end position="96"/>
    </location>
</feature>
<evidence type="ECO:0000256" key="1">
    <source>
        <dbReference type="ARBA" id="ARBA00022737"/>
    </source>
</evidence>
<dbReference type="InterPro" id="IPR002885">
    <property type="entry name" value="PPR_rpt"/>
</dbReference>
<evidence type="ECO:0000313" key="4">
    <source>
        <dbReference type="EMBL" id="KAK7267462.1"/>
    </source>
</evidence>
<dbReference type="InterPro" id="IPR046848">
    <property type="entry name" value="E_motif"/>
</dbReference>
<feature type="repeat" description="PPR" evidence="2">
    <location>
        <begin position="289"/>
        <end position="323"/>
    </location>
</feature>
<keyword evidence="5" id="KW-1185">Reference proteome</keyword>
<sequence>MIFSTMVFVSLSPLLNPKSKTKFFPNRNQTYSPLSLNSSFLNKSDHRPPPSSSTLHSSPSSTPQGCRTRFHPCPSSSVSPPARITHSRSAASTQGSLYRHASHSPSTSAMCSGDPNIVLQPLCRVQTGLVQMYSNCGFLVEAAKVFDEMPDRSTVTWNVFITGLIKWGEVGLAHSVFDLMSARSIVSWTLVIDGYTRTNQSVKAFTLFRKMVQVDGIEPTEVTLLTIFPAIANLGSIKICQSVHGYAEKRGFNAFDIRITNALIDLYAKCGCIESASRLFREIPDHRKNSVSWTSVMSVFAMNGMGREAVESFEIMEKAGLRPNAVTFLSVLSACSHGGLVEEGLKFFNKMVNDYQLVPDIKHYGCLIDMLGRAGRVTMKILEIERGHGGDYVLMSNILTGAGRFKDAERIREMLDKRIAFKLPGCSVV</sequence>
<dbReference type="Gene3D" id="1.25.40.10">
    <property type="entry name" value="Tetratricopeptide repeat domain"/>
    <property type="match status" value="2"/>
</dbReference>
<dbReference type="Pfam" id="PF20431">
    <property type="entry name" value="E_motif"/>
    <property type="match status" value="1"/>
</dbReference>
<dbReference type="AlphaFoldDB" id="A0AAN9F128"/>
<comment type="caution">
    <text evidence="4">The sequence shown here is derived from an EMBL/GenBank/DDBJ whole genome shotgun (WGS) entry which is preliminary data.</text>
</comment>
<proteinExistence type="predicted"/>
<evidence type="ECO:0000313" key="5">
    <source>
        <dbReference type="Proteomes" id="UP001372338"/>
    </source>
</evidence>
<feature type="region of interest" description="Disordered" evidence="3">
    <location>
        <begin position="35"/>
        <end position="107"/>
    </location>
</feature>
<dbReference type="PANTHER" id="PTHR47926">
    <property type="entry name" value="PENTATRICOPEPTIDE REPEAT-CONTAINING PROTEIN"/>
    <property type="match status" value="1"/>
</dbReference>
<organism evidence="4 5">
    <name type="scientific">Crotalaria pallida</name>
    <name type="common">Smooth rattlebox</name>
    <name type="synonym">Crotalaria striata</name>
    <dbReference type="NCBI Taxonomy" id="3830"/>
    <lineage>
        <taxon>Eukaryota</taxon>
        <taxon>Viridiplantae</taxon>
        <taxon>Streptophyta</taxon>
        <taxon>Embryophyta</taxon>
        <taxon>Tracheophyta</taxon>
        <taxon>Spermatophyta</taxon>
        <taxon>Magnoliopsida</taxon>
        <taxon>eudicotyledons</taxon>
        <taxon>Gunneridae</taxon>
        <taxon>Pentapetalae</taxon>
        <taxon>rosids</taxon>
        <taxon>fabids</taxon>
        <taxon>Fabales</taxon>
        <taxon>Fabaceae</taxon>
        <taxon>Papilionoideae</taxon>
        <taxon>50 kb inversion clade</taxon>
        <taxon>genistoids sensu lato</taxon>
        <taxon>core genistoids</taxon>
        <taxon>Crotalarieae</taxon>
        <taxon>Crotalaria</taxon>
    </lineage>
</organism>
<dbReference type="EMBL" id="JAYWIO010000004">
    <property type="protein sequence ID" value="KAK7267462.1"/>
    <property type="molecule type" value="Genomic_DNA"/>
</dbReference>
<feature type="repeat" description="PPR" evidence="2">
    <location>
        <begin position="324"/>
        <end position="354"/>
    </location>
</feature>
<reference evidence="4 5" key="1">
    <citation type="submission" date="2024-01" db="EMBL/GenBank/DDBJ databases">
        <title>The genomes of 5 underutilized Papilionoideae crops provide insights into root nodulation and disease resistanc.</title>
        <authorList>
            <person name="Yuan L."/>
        </authorList>
    </citation>
    <scope>NUCLEOTIDE SEQUENCE [LARGE SCALE GENOMIC DNA]</scope>
    <source>
        <strain evidence="4">ZHUSHIDOU_FW_LH</strain>
        <tissue evidence="4">Leaf</tissue>
    </source>
</reference>
<dbReference type="GO" id="GO:0009451">
    <property type="term" value="P:RNA modification"/>
    <property type="evidence" value="ECO:0007669"/>
    <property type="project" value="InterPro"/>
</dbReference>
<protein>
    <recommendedName>
        <fullName evidence="6">Pentatricopeptide repeat protein</fullName>
    </recommendedName>
</protein>
<dbReference type="PANTHER" id="PTHR47926:SF460">
    <property type="entry name" value="OS01G0815900 PROTEIN"/>
    <property type="match status" value="1"/>
</dbReference>